<dbReference type="Proteomes" id="UP000663929">
    <property type="component" value="Chromosome"/>
</dbReference>
<evidence type="ECO:0000259" key="1">
    <source>
        <dbReference type="Pfam" id="PF04965"/>
    </source>
</evidence>
<protein>
    <submittedName>
        <fullName evidence="2">GPW/gp25 family protein</fullName>
    </submittedName>
</protein>
<sequence length="137" mass="15838">MTDFLGKGLSFPFRFSPRTGGTAVSSSTSFHPDHIHESITQILGTRLGERIHRPDFGSRLHELVFEPNDRILKALLRQYISQALRRWEPRIRVTSIAFDDNPVVTDQNRLDVHMHYSIIATNTEANFVYPFYRQPPT</sequence>
<dbReference type="InterPro" id="IPR007048">
    <property type="entry name" value="IraD/Gp25-like"/>
</dbReference>
<name>A0A8A4TT11_SULCO</name>
<dbReference type="SUPFAM" id="SSF160719">
    <property type="entry name" value="gpW/gp25-like"/>
    <property type="match status" value="1"/>
</dbReference>
<proteinExistence type="predicted"/>
<gene>
    <name evidence="2" type="ORF">J3U87_29175</name>
</gene>
<dbReference type="EMBL" id="CP071793">
    <property type="protein sequence ID" value="QTD49675.1"/>
    <property type="molecule type" value="Genomic_DNA"/>
</dbReference>
<feature type="domain" description="IraD/Gp25-like" evidence="1">
    <location>
        <begin position="33"/>
        <end position="122"/>
    </location>
</feature>
<evidence type="ECO:0000313" key="2">
    <source>
        <dbReference type="EMBL" id="QTD49675.1"/>
    </source>
</evidence>
<keyword evidence="3" id="KW-1185">Reference proteome</keyword>
<dbReference type="Gene3D" id="3.10.450.40">
    <property type="match status" value="1"/>
</dbReference>
<dbReference type="Pfam" id="PF04965">
    <property type="entry name" value="GPW_gp25"/>
    <property type="match status" value="1"/>
</dbReference>
<accession>A0A8A4TT11</accession>
<evidence type="ECO:0000313" key="3">
    <source>
        <dbReference type="Proteomes" id="UP000663929"/>
    </source>
</evidence>
<reference evidence="2" key="1">
    <citation type="submission" date="2021-03" db="EMBL/GenBank/DDBJ databases">
        <title>Acanthopleuribacteraceae sp. M133.</title>
        <authorList>
            <person name="Wang G."/>
        </authorList>
    </citation>
    <scope>NUCLEOTIDE SEQUENCE</scope>
    <source>
        <strain evidence="2">M133</strain>
    </source>
</reference>
<organism evidence="2 3">
    <name type="scientific">Sulfidibacter corallicola</name>
    <dbReference type="NCBI Taxonomy" id="2818388"/>
    <lineage>
        <taxon>Bacteria</taxon>
        <taxon>Pseudomonadati</taxon>
        <taxon>Acidobacteriota</taxon>
        <taxon>Holophagae</taxon>
        <taxon>Acanthopleuribacterales</taxon>
        <taxon>Acanthopleuribacteraceae</taxon>
        <taxon>Sulfidibacter</taxon>
    </lineage>
</organism>
<dbReference type="RefSeq" id="WP_237379307.1">
    <property type="nucleotide sequence ID" value="NZ_CP071793.1"/>
</dbReference>
<dbReference type="KEGG" id="scor:J3U87_29175"/>
<dbReference type="AlphaFoldDB" id="A0A8A4TT11"/>